<dbReference type="Pfam" id="PF01041">
    <property type="entry name" value="DegT_DnrJ_EryC1"/>
    <property type="match status" value="1"/>
</dbReference>
<dbReference type="InterPro" id="IPR000653">
    <property type="entry name" value="DegT/StrS_aminotransferase"/>
</dbReference>
<dbReference type="InterPro" id="IPR015424">
    <property type="entry name" value="PyrdxlP-dep_Trfase"/>
</dbReference>
<dbReference type="SUPFAM" id="SSF53383">
    <property type="entry name" value="PLP-dependent transferases"/>
    <property type="match status" value="1"/>
</dbReference>
<comment type="similarity">
    <text evidence="1">Belongs to the DegT/DnrJ/EryC1 family.</text>
</comment>
<keyword evidence="1" id="KW-0663">Pyridoxal phosphate</keyword>
<dbReference type="InterPro" id="IPR012749">
    <property type="entry name" value="WecE-like"/>
</dbReference>
<dbReference type="InterPro" id="IPR015421">
    <property type="entry name" value="PyrdxlP-dep_Trfase_major"/>
</dbReference>
<dbReference type="PANTHER" id="PTHR30244">
    <property type="entry name" value="TRANSAMINASE"/>
    <property type="match status" value="1"/>
</dbReference>
<organism evidence="2 3">
    <name type="scientific">Blautia aquisgranensis</name>
    <dbReference type="NCBI Taxonomy" id="3133153"/>
    <lineage>
        <taxon>Bacteria</taxon>
        <taxon>Bacillati</taxon>
        <taxon>Bacillota</taxon>
        <taxon>Clostridia</taxon>
        <taxon>Lachnospirales</taxon>
        <taxon>Lachnospiraceae</taxon>
        <taxon>Blautia</taxon>
    </lineage>
</organism>
<dbReference type="NCBIfam" id="TIGR02379">
    <property type="entry name" value="ECA_wecE"/>
    <property type="match status" value="1"/>
</dbReference>
<dbReference type="EMBL" id="JBBMEJ010000011">
    <property type="protein sequence ID" value="MEQ2371329.1"/>
    <property type="molecule type" value="Genomic_DNA"/>
</dbReference>
<name>A0ABV1BFC0_9FIRM</name>
<evidence type="ECO:0000313" key="2">
    <source>
        <dbReference type="EMBL" id="MEQ2371329.1"/>
    </source>
</evidence>
<dbReference type="Gene3D" id="3.40.640.10">
    <property type="entry name" value="Type I PLP-dependent aspartate aminotransferase-like (Major domain)"/>
    <property type="match status" value="1"/>
</dbReference>
<comment type="caution">
    <text evidence="2">The sequence shown here is derived from an EMBL/GenBank/DDBJ whole genome shotgun (WGS) entry which is preliminary data.</text>
</comment>
<dbReference type="PIRSF" id="PIRSF000390">
    <property type="entry name" value="PLP_StrS"/>
    <property type="match status" value="1"/>
</dbReference>
<evidence type="ECO:0000256" key="1">
    <source>
        <dbReference type="RuleBase" id="RU004508"/>
    </source>
</evidence>
<keyword evidence="2" id="KW-0032">Aminotransferase</keyword>
<dbReference type="PANTHER" id="PTHR30244:SF34">
    <property type="entry name" value="DTDP-4-AMINO-4,6-DIDEOXYGALACTOSE TRANSAMINASE"/>
    <property type="match status" value="1"/>
</dbReference>
<accession>A0ABV1BFC0</accession>
<keyword evidence="2" id="KW-0808">Transferase</keyword>
<protein>
    <submittedName>
        <fullName evidence="2">dTDP-4-amino-4,6-dideoxygalactose transaminase</fullName>
        <ecNumber evidence="2">2.6.1.59</ecNumber>
    </submittedName>
</protein>
<evidence type="ECO:0000313" key="3">
    <source>
        <dbReference type="Proteomes" id="UP001473063"/>
    </source>
</evidence>
<keyword evidence="3" id="KW-1185">Reference proteome</keyword>
<dbReference type="EC" id="2.6.1.59" evidence="2"/>
<dbReference type="NCBIfam" id="NF008687">
    <property type="entry name" value="PRK11706.1"/>
    <property type="match status" value="1"/>
</dbReference>
<dbReference type="GO" id="GO:0019180">
    <property type="term" value="F:dTDP-4-amino-4,6-dideoxygalactose transaminase activity"/>
    <property type="evidence" value="ECO:0007669"/>
    <property type="project" value="UniProtKB-EC"/>
</dbReference>
<dbReference type="RefSeq" id="WP_178643456.1">
    <property type="nucleotide sequence ID" value="NZ_JBBMEJ010000011.1"/>
</dbReference>
<dbReference type="CDD" id="cd00616">
    <property type="entry name" value="AHBA_syn"/>
    <property type="match status" value="1"/>
</dbReference>
<sequence length="376" mass="43377">MIDFNRPAFVGKELSYIEDAIHRGMLCGDGEYTKKCSRWMEERFHVGHVMLTTSCTHALEMAAFLTDIQPGDEVIMPSYTFVSTADAFVLRGAKIVFVDIRPDTMNIDEKLIEQAITDRTKVIVPVHYAGVACEMDTIMDIARKHNLKVVEDAAQGVDAYYKGRALGTIGDFGCYSFHETKNYTMGEGGAVLFNDDAYQEKAEILREKGTDRSKFFRGQVDKYRWMDYGSSYLPSELNAAYLYAQLEEHQKISDKRMEIYNFYNRNLAFLAEEGKIEQPYVPEECEHNAHMYYIKVHDMDVRTRLIRYLRQKEIGCVFHYVPLHSAPAGKKFGRFSGEDVYTTKESERLMRLPMFYNLDMEDAKKVVDAIVSFDDF</sequence>
<reference evidence="2 3" key="1">
    <citation type="submission" date="2024-03" db="EMBL/GenBank/DDBJ databases">
        <title>Human intestinal bacterial collection.</title>
        <authorList>
            <person name="Pauvert C."/>
            <person name="Hitch T.C.A."/>
            <person name="Clavel T."/>
        </authorList>
    </citation>
    <scope>NUCLEOTIDE SEQUENCE [LARGE SCALE GENOMIC DNA]</scope>
    <source>
        <strain evidence="2 3">CLA-JM-H16</strain>
    </source>
</reference>
<dbReference type="Proteomes" id="UP001473063">
    <property type="component" value="Unassembled WGS sequence"/>
</dbReference>
<proteinExistence type="inferred from homology"/>
<gene>
    <name evidence="2" type="primary">rffA</name>
    <name evidence="2" type="synonym">fcnA</name>
    <name evidence="2" type="synonym">wecE</name>
    <name evidence="2" type="ORF">WMO28_10310</name>
</gene>